<dbReference type="AlphaFoldDB" id="A0A8D8T9Q0"/>
<reference evidence="1" key="1">
    <citation type="submission" date="2021-05" db="EMBL/GenBank/DDBJ databases">
        <authorList>
            <person name="Alioto T."/>
            <person name="Alioto T."/>
            <person name="Gomez Garrido J."/>
        </authorList>
    </citation>
    <scope>NUCLEOTIDE SEQUENCE</scope>
</reference>
<dbReference type="EMBL" id="HBUF01434450">
    <property type="protein sequence ID" value="CAG6742328.1"/>
    <property type="molecule type" value="Transcribed_RNA"/>
</dbReference>
<dbReference type="EMBL" id="HBUF01613330">
    <property type="protein sequence ID" value="CAG6779248.1"/>
    <property type="molecule type" value="Transcribed_RNA"/>
</dbReference>
<accession>A0A8D8T9Q0</accession>
<organism evidence="1">
    <name type="scientific">Cacopsylla melanoneura</name>
    <dbReference type="NCBI Taxonomy" id="428564"/>
    <lineage>
        <taxon>Eukaryota</taxon>
        <taxon>Metazoa</taxon>
        <taxon>Ecdysozoa</taxon>
        <taxon>Arthropoda</taxon>
        <taxon>Hexapoda</taxon>
        <taxon>Insecta</taxon>
        <taxon>Pterygota</taxon>
        <taxon>Neoptera</taxon>
        <taxon>Paraneoptera</taxon>
        <taxon>Hemiptera</taxon>
        <taxon>Sternorrhyncha</taxon>
        <taxon>Psylloidea</taxon>
        <taxon>Psyllidae</taxon>
        <taxon>Psyllinae</taxon>
        <taxon>Cacopsylla</taxon>
    </lineage>
</organism>
<proteinExistence type="predicted"/>
<dbReference type="EMBL" id="HBUF01264978">
    <property type="protein sequence ID" value="CAG6683887.1"/>
    <property type="molecule type" value="Transcribed_RNA"/>
</dbReference>
<sequence>MQLVYFCSFNVAYCDCTVNVIWFWQVVNGLNNMTRFTIAKENNFWRFIGSIVFRHNGRFVSIRGWSIGNCRHCARLIPVVQHPVLTNIAILFHIDWCGV</sequence>
<protein>
    <submittedName>
        <fullName evidence="1">Uncharacterized protein</fullName>
    </submittedName>
</protein>
<evidence type="ECO:0000313" key="1">
    <source>
        <dbReference type="EMBL" id="CAG6683888.1"/>
    </source>
</evidence>
<name>A0A8D8T9Q0_9HEMI</name>
<dbReference type="EMBL" id="HBUF01434449">
    <property type="protein sequence ID" value="CAG6742327.1"/>
    <property type="molecule type" value="Transcribed_RNA"/>
</dbReference>
<dbReference type="EMBL" id="HBUF01264979">
    <property type="protein sequence ID" value="CAG6683888.1"/>
    <property type="molecule type" value="Transcribed_RNA"/>
</dbReference>